<dbReference type="GO" id="GO:0016301">
    <property type="term" value="F:kinase activity"/>
    <property type="evidence" value="ECO:0007669"/>
    <property type="project" value="UniProtKB-KW"/>
</dbReference>
<dbReference type="OrthoDB" id="4548147at2"/>
<dbReference type="InterPro" id="IPR020568">
    <property type="entry name" value="Ribosomal_Su5_D2-typ_SF"/>
</dbReference>
<dbReference type="AlphaFoldDB" id="A0A1G5S8A1"/>
<dbReference type="EMBL" id="FMWL01000027">
    <property type="protein sequence ID" value="SCZ81951.1"/>
    <property type="molecule type" value="Genomic_DNA"/>
</dbReference>
<keyword evidence="3 6" id="KW-0418">Kinase</keyword>
<evidence type="ECO:0000259" key="5">
    <source>
        <dbReference type="Pfam" id="PF00288"/>
    </source>
</evidence>
<dbReference type="Proteomes" id="UP000199208">
    <property type="component" value="Unassembled WGS sequence"/>
</dbReference>
<name>A0A1G5S8A1_9FIRM</name>
<dbReference type="SUPFAM" id="SSF54211">
    <property type="entry name" value="Ribosomal protein S5 domain 2-like"/>
    <property type="match status" value="1"/>
</dbReference>
<dbReference type="GO" id="GO:0005524">
    <property type="term" value="F:ATP binding"/>
    <property type="evidence" value="ECO:0007669"/>
    <property type="project" value="UniProtKB-KW"/>
</dbReference>
<protein>
    <submittedName>
        <fullName evidence="6">Threonine kinase</fullName>
    </submittedName>
</protein>
<dbReference type="InterPro" id="IPR014721">
    <property type="entry name" value="Ribsml_uS5_D2-typ_fold_subgr"/>
</dbReference>
<dbReference type="Gene3D" id="3.30.230.10">
    <property type="match status" value="1"/>
</dbReference>
<proteinExistence type="predicted"/>
<sequence>MSKDHVRLKIPTTCGELIQGPYLVKESLISLPIDRYTEVEARLIKNADGDRDQNNLQPKAAAGFLSAARFLGLSARETASVQIDVVSPLAPGKGYATSTADICGVIAGVFELFDSPQSPEILAKLCAQIEPSDGLMFRDWTLFNHLNGTVLKTYKTAPDIKLLILEPSSTVMTDTFRSKAAVTEALSRKTKMPYLKFEAACSDGSIRGVFEAASASIMEHQVVLAKPFLEEIHALAEREGAYGVVGAHSGTVLGLAMPEGMEERALLKLLSETGALEWYRTQFVARTVFGGYELL</sequence>
<evidence type="ECO:0000256" key="1">
    <source>
        <dbReference type="ARBA" id="ARBA00022679"/>
    </source>
</evidence>
<dbReference type="PANTHER" id="PTHR43527">
    <property type="entry name" value="4-DIPHOSPHOCYTIDYL-2-C-METHYL-D-ERYTHRITOL KINASE, CHLOROPLASTIC"/>
    <property type="match status" value="1"/>
</dbReference>
<dbReference type="STRING" id="1120920.SAMN03080599_03199"/>
<dbReference type="InterPro" id="IPR006204">
    <property type="entry name" value="GHMP_kinase_N_dom"/>
</dbReference>
<feature type="domain" description="GHMP kinase N-terminal" evidence="5">
    <location>
        <begin position="76"/>
        <end position="130"/>
    </location>
</feature>
<gene>
    <name evidence="6" type="ORF">SAMN03080599_03199</name>
</gene>
<evidence type="ECO:0000256" key="2">
    <source>
        <dbReference type="ARBA" id="ARBA00022741"/>
    </source>
</evidence>
<dbReference type="Pfam" id="PF00288">
    <property type="entry name" value="GHMP_kinases_N"/>
    <property type="match status" value="1"/>
</dbReference>
<keyword evidence="7" id="KW-1185">Reference proteome</keyword>
<organism evidence="6 7">
    <name type="scientific">Acidaminobacter hydrogenoformans DSM 2784</name>
    <dbReference type="NCBI Taxonomy" id="1120920"/>
    <lineage>
        <taxon>Bacteria</taxon>
        <taxon>Bacillati</taxon>
        <taxon>Bacillota</taxon>
        <taxon>Clostridia</taxon>
        <taxon>Peptostreptococcales</taxon>
        <taxon>Acidaminobacteraceae</taxon>
        <taxon>Acidaminobacter</taxon>
    </lineage>
</organism>
<keyword evidence="1" id="KW-0808">Transferase</keyword>
<accession>A0A1G5S8A1</accession>
<reference evidence="6 7" key="1">
    <citation type="submission" date="2016-10" db="EMBL/GenBank/DDBJ databases">
        <authorList>
            <person name="de Groot N.N."/>
        </authorList>
    </citation>
    <scope>NUCLEOTIDE SEQUENCE [LARGE SCALE GENOMIC DNA]</scope>
    <source>
        <strain evidence="6 7">DSM 2784</strain>
    </source>
</reference>
<keyword evidence="2" id="KW-0547">Nucleotide-binding</keyword>
<keyword evidence="4" id="KW-0067">ATP-binding</keyword>
<evidence type="ECO:0000313" key="7">
    <source>
        <dbReference type="Proteomes" id="UP000199208"/>
    </source>
</evidence>
<evidence type="ECO:0000313" key="6">
    <source>
        <dbReference type="EMBL" id="SCZ81951.1"/>
    </source>
</evidence>
<evidence type="ECO:0000256" key="3">
    <source>
        <dbReference type="ARBA" id="ARBA00022777"/>
    </source>
</evidence>
<evidence type="ECO:0000256" key="4">
    <source>
        <dbReference type="ARBA" id="ARBA00022840"/>
    </source>
</evidence>
<dbReference type="PANTHER" id="PTHR43527:SF1">
    <property type="entry name" value="L-THREONINE KINASE"/>
    <property type="match status" value="1"/>
</dbReference>
<dbReference type="RefSeq" id="WP_092593266.1">
    <property type="nucleotide sequence ID" value="NZ_FMWL01000027.1"/>
</dbReference>